<keyword evidence="4" id="KW-0378">Hydrolase</keyword>
<name>A0A1H5YQP9_9FLAO</name>
<organism evidence="7 8">
    <name type="scientific">Halpernia humi</name>
    <dbReference type="NCBI Taxonomy" id="493375"/>
    <lineage>
        <taxon>Bacteria</taxon>
        <taxon>Pseudomonadati</taxon>
        <taxon>Bacteroidota</taxon>
        <taxon>Flavobacteriia</taxon>
        <taxon>Flavobacteriales</taxon>
        <taxon>Weeksellaceae</taxon>
        <taxon>Chryseobacterium group</taxon>
        <taxon>Halpernia</taxon>
    </lineage>
</organism>
<evidence type="ECO:0000256" key="6">
    <source>
        <dbReference type="ARBA" id="ARBA00023049"/>
    </source>
</evidence>
<dbReference type="InterPro" id="IPR024079">
    <property type="entry name" value="MetalloPept_cat_dom_sf"/>
</dbReference>
<dbReference type="Proteomes" id="UP000236738">
    <property type="component" value="Unassembled WGS sequence"/>
</dbReference>
<comment type="cofactor">
    <cofactor evidence="1">
        <name>Zn(2+)</name>
        <dbReference type="ChEBI" id="CHEBI:29105"/>
    </cofactor>
</comment>
<evidence type="ECO:0000313" key="8">
    <source>
        <dbReference type="Proteomes" id="UP000236738"/>
    </source>
</evidence>
<keyword evidence="3" id="KW-0479">Metal-binding</keyword>
<dbReference type="RefSeq" id="WP_103913785.1">
    <property type="nucleotide sequence ID" value="NZ_FNUS01000004.1"/>
</dbReference>
<dbReference type="GO" id="GO:0046872">
    <property type="term" value="F:metal ion binding"/>
    <property type="evidence" value="ECO:0007669"/>
    <property type="project" value="UniProtKB-KW"/>
</dbReference>
<sequence>MKLQYFGLLFFLILFCCSKEKISETTIKPKVILIQPFKDLSQRDLKEVVENIRKIYPEIRVLEPIDFPKNSYYAPRNRYRADSIIKYLNSKTANGFITLGLTSKDISVTKGKNPDFGIMGLGFKPGKACVASKFRLDKKNNEQFYKVAIHELGHTEGLNHCPIKTCFMRDAEGGNPTNEETDFCEKCKNYLKTKNWKFN</sequence>
<gene>
    <name evidence="7" type="ORF">SAMN05421847_1823</name>
</gene>
<keyword evidence="2" id="KW-0645">Protease</keyword>
<evidence type="ECO:0000256" key="1">
    <source>
        <dbReference type="ARBA" id="ARBA00001947"/>
    </source>
</evidence>
<dbReference type="OrthoDB" id="981600at2"/>
<evidence type="ECO:0000256" key="2">
    <source>
        <dbReference type="ARBA" id="ARBA00022670"/>
    </source>
</evidence>
<dbReference type="PANTHER" id="PTHR15910:SF1">
    <property type="entry name" value="ARCHAEMETZINCIN-2"/>
    <property type="match status" value="1"/>
</dbReference>
<dbReference type="Gene3D" id="3.40.390.10">
    <property type="entry name" value="Collagenase (Catalytic Domain)"/>
    <property type="match status" value="1"/>
</dbReference>
<dbReference type="SUPFAM" id="SSF55486">
    <property type="entry name" value="Metalloproteases ('zincins'), catalytic domain"/>
    <property type="match status" value="1"/>
</dbReference>
<keyword evidence="8" id="KW-1185">Reference proteome</keyword>
<dbReference type="InterPro" id="IPR012962">
    <property type="entry name" value="Pept_M54_archaemetzincn"/>
</dbReference>
<dbReference type="AlphaFoldDB" id="A0A1H5YQP9"/>
<evidence type="ECO:0000256" key="4">
    <source>
        <dbReference type="ARBA" id="ARBA00022801"/>
    </source>
</evidence>
<dbReference type="PANTHER" id="PTHR15910">
    <property type="entry name" value="ARCHAEMETZINCIN"/>
    <property type="match status" value="1"/>
</dbReference>
<evidence type="ECO:0000313" key="7">
    <source>
        <dbReference type="EMBL" id="SEG26411.1"/>
    </source>
</evidence>
<protein>
    <submittedName>
        <fullName evidence="7">Archaemetzincin</fullName>
    </submittedName>
</protein>
<dbReference type="CDD" id="cd11375">
    <property type="entry name" value="Peptidase_M54"/>
    <property type="match status" value="1"/>
</dbReference>
<proteinExistence type="predicted"/>
<dbReference type="Pfam" id="PF07998">
    <property type="entry name" value="Peptidase_M54"/>
    <property type="match status" value="1"/>
</dbReference>
<dbReference type="EMBL" id="FNUS01000004">
    <property type="protein sequence ID" value="SEG26411.1"/>
    <property type="molecule type" value="Genomic_DNA"/>
</dbReference>
<dbReference type="GO" id="GO:0008237">
    <property type="term" value="F:metallopeptidase activity"/>
    <property type="evidence" value="ECO:0007669"/>
    <property type="project" value="UniProtKB-KW"/>
</dbReference>
<dbReference type="GO" id="GO:0006508">
    <property type="term" value="P:proteolysis"/>
    <property type="evidence" value="ECO:0007669"/>
    <property type="project" value="UniProtKB-KW"/>
</dbReference>
<evidence type="ECO:0000256" key="5">
    <source>
        <dbReference type="ARBA" id="ARBA00022833"/>
    </source>
</evidence>
<evidence type="ECO:0000256" key="3">
    <source>
        <dbReference type="ARBA" id="ARBA00022723"/>
    </source>
</evidence>
<keyword evidence="6" id="KW-0482">Metalloprotease</keyword>
<accession>A0A1H5YQP9</accession>
<reference evidence="8" key="1">
    <citation type="submission" date="2016-10" db="EMBL/GenBank/DDBJ databases">
        <authorList>
            <person name="Varghese N."/>
            <person name="Submissions S."/>
        </authorList>
    </citation>
    <scope>NUCLEOTIDE SEQUENCE [LARGE SCALE GENOMIC DNA]</scope>
    <source>
        <strain evidence="8">DSM 21580</strain>
    </source>
</reference>
<keyword evidence="5" id="KW-0862">Zinc</keyword>